<keyword evidence="6 8" id="KW-0472">Membrane</keyword>
<evidence type="ECO:0000256" key="6">
    <source>
        <dbReference type="ARBA" id="ARBA00023136"/>
    </source>
</evidence>
<dbReference type="InterPro" id="IPR038377">
    <property type="entry name" value="Na/Glc_symporter_sf"/>
</dbReference>
<feature type="transmembrane region" description="Helical" evidence="8">
    <location>
        <begin position="46"/>
        <end position="64"/>
    </location>
</feature>
<reference evidence="9" key="2">
    <citation type="journal article" date="2015" name="ISME J.">
        <title>A new class of marine Euryarchaeota group II from the Mediterranean deep chlorophyll maximum.</title>
        <authorList>
            <person name="Martin-Cuadrado A.B."/>
            <person name="Garcia-Heredia I."/>
            <person name="Molto A.G."/>
            <person name="Lopez-Ubeda R."/>
            <person name="Kimes N."/>
            <person name="Lopez-Garcia P."/>
            <person name="Moreira D."/>
            <person name="Rodriguez-Valera F."/>
        </authorList>
    </citation>
    <scope>NUCLEOTIDE SEQUENCE</scope>
</reference>
<sequence>MDNNIAYGLMIATLGFFGYIGYNSVANREINSDEYLSARGTQNTMSITLSLFASGMGIWVLLAPSEVGYYGGFWDVFGYALSASTPFLLLAYVGPMVRERLPEGVTLADYAKSRAGRPMQIYVGLISILYMFTFLFAEFTAIGKVMEILVGIDPLVPMVTVGVVTASYTAYGGLPASLETDKIQAWAIMFLITTLLLILFIGDINSLISDAKSYTPEDIEWDWYHGSISDTSTFKSGLALVVAITAAEMFSQGNWQRAWASEDEKSLKKAAITASLIVFPLIFVMGFLGTSVAGQGAVSDPSVSFFYLIEDIGLFFVVAFVILSIALVCSSADTLQNAIIASISRDICDDKISLNSAKYLTVAMIPLAIYLATGPTIAGFELDSGGVFVIFLRADLYAAATVGPVLLTLWDRVSSTGSLFGAFSGILSVVIYGTLTEDFSAGIDYLFSPTNDAGLANLEVFLSALLGSSIVTILVSYIIPDDE</sequence>
<keyword evidence="4 8" id="KW-0812">Transmembrane</keyword>
<dbReference type="EMBL" id="KP211821">
    <property type="protein sequence ID" value="ANV79331.1"/>
    <property type="molecule type" value="Genomic_DNA"/>
</dbReference>
<dbReference type="GO" id="GO:0015606">
    <property type="term" value="F:spermidine transmembrane transporter activity"/>
    <property type="evidence" value="ECO:0007669"/>
    <property type="project" value="TreeGrafter"/>
</dbReference>
<feature type="transmembrane region" description="Helical" evidence="8">
    <location>
        <begin position="186"/>
        <end position="208"/>
    </location>
</feature>
<dbReference type="InterPro" id="IPR050277">
    <property type="entry name" value="Sodium:Solute_Symporter"/>
</dbReference>
<evidence type="ECO:0000256" key="2">
    <source>
        <dbReference type="ARBA" id="ARBA00006434"/>
    </source>
</evidence>
<name>A0A1B1TAL3_9ARCH</name>
<dbReference type="Gene3D" id="1.20.1730.10">
    <property type="entry name" value="Sodium/glucose cotransporter"/>
    <property type="match status" value="1"/>
</dbReference>
<dbReference type="PANTHER" id="PTHR48086">
    <property type="entry name" value="SODIUM/PROLINE SYMPORTER-RELATED"/>
    <property type="match status" value="1"/>
</dbReference>
<feature type="transmembrane region" description="Helical" evidence="8">
    <location>
        <begin position="455"/>
        <end position="479"/>
    </location>
</feature>
<dbReference type="InterPro" id="IPR001734">
    <property type="entry name" value="Na/solute_symporter"/>
</dbReference>
<evidence type="ECO:0000256" key="7">
    <source>
        <dbReference type="RuleBase" id="RU362091"/>
    </source>
</evidence>
<feature type="transmembrane region" description="Helical" evidence="8">
    <location>
        <begin position="271"/>
        <end position="293"/>
    </location>
</feature>
<evidence type="ECO:0008006" key="10">
    <source>
        <dbReference type="Google" id="ProtNLM"/>
    </source>
</evidence>
<feature type="transmembrane region" description="Helical" evidence="8">
    <location>
        <begin position="359"/>
        <end position="380"/>
    </location>
</feature>
<evidence type="ECO:0000256" key="3">
    <source>
        <dbReference type="ARBA" id="ARBA00022448"/>
    </source>
</evidence>
<keyword evidence="5 8" id="KW-1133">Transmembrane helix</keyword>
<dbReference type="PANTHER" id="PTHR48086:SF10">
    <property type="entry name" value="AGR155CP"/>
    <property type="match status" value="1"/>
</dbReference>
<feature type="transmembrane region" description="Helical" evidence="8">
    <location>
        <begin position="386"/>
        <end position="410"/>
    </location>
</feature>
<accession>A0A1B1TAL3</accession>
<organism evidence="9">
    <name type="scientific">uncultured Poseidoniia archaeon</name>
    <dbReference type="NCBI Taxonomy" id="1697135"/>
    <lineage>
        <taxon>Archaea</taxon>
        <taxon>Methanobacteriati</taxon>
        <taxon>Thermoplasmatota</taxon>
        <taxon>Candidatus Poseidoniia</taxon>
        <taxon>environmental samples</taxon>
    </lineage>
</organism>
<evidence type="ECO:0000256" key="8">
    <source>
        <dbReference type="SAM" id="Phobius"/>
    </source>
</evidence>
<evidence type="ECO:0000256" key="4">
    <source>
        <dbReference type="ARBA" id="ARBA00022692"/>
    </source>
</evidence>
<dbReference type="Pfam" id="PF00474">
    <property type="entry name" value="SSF"/>
    <property type="match status" value="1"/>
</dbReference>
<evidence type="ECO:0000256" key="5">
    <source>
        <dbReference type="ARBA" id="ARBA00022989"/>
    </source>
</evidence>
<proteinExistence type="inferred from homology"/>
<comment type="similarity">
    <text evidence="2 7">Belongs to the sodium:solute symporter (SSF) (TC 2.A.21) family.</text>
</comment>
<evidence type="ECO:0000313" key="9">
    <source>
        <dbReference type="EMBL" id="ANV79331.1"/>
    </source>
</evidence>
<comment type="subcellular location">
    <subcellularLocation>
        <location evidence="1">Membrane</location>
        <topology evidence="1">Multi-pass membrane protein</topology>
    </subcellularLocation>
</comment>
<feature type="transmembrane region" description="Helical" evidence="8">
    <location>
        <begin position="417"/>
        <end position="435"/>
    </location>
</feature>
<feature type="transmembrane region" description="Helical" evidence="8">
    <location>
        <begin position="155"/>
        <end position="174"/>
    </location>
</feature>
<keyword evidence="3" id="KW-0813">Transport</keyword>
<dbReference type="PROSITE" id="PS50283">
    <property type="entry name" value="NA_SOLUT_SYMP_3"/>
    <property type="match status" value="1"/>
</dbReference>
<reference evidence="9" key="1">
    <citation type="submission" date="2014-11" db="EMBL/GenBank/DDBJ databases">
        <authorList>
            <person name="Zhu J."/>
            <person name="Qi W."/>
            <person name="Song R."/>
        </authorList>
    </citation>
    <scope>NUCLEOTIDE SEQUENCE</scope>
</reference>
<feature type="transmembrane region" description="Helical" evidence="8">
    <location>
        <begin position="6"/>
        <end position="25"/>
    </location>
</feature>
<feature type="transmembrane region" description="Helical" evidence="8">
    <location>
        <begin position="305"/>
        <end position="329"/>
    </location>
</feature>
<dbReference type="AlphaFoldDB" id="A0A1B1TAL3"/>
<evidence type="ECO:0000256" key="1">
    <source>
        <dbReference type="ARBA" id="ARBA00004141"/>
    </source>
</evidence>
<dbReference type="GO" id="GO:0005886">
    <property type="term" value="C:plasma membrane"/>
    <property type="evidence" value="ECO:0007669"/>
    <property type="project" value="TreeGrafter"/>
</dbReference>
<protein>
    <recommendedName>
        <fullName evidence="10">Sodium:solute symporter</fullName>
    </recommendedName>
</protein>
<feature type="transmembrane region" description="Helical" evidence="8">
    <location>
        <begin position="121"/>
        <end position="143"/>
    </location>
</feature>